<dbReference type="SUPFAM" id="SSF52172">
    <property type="entry name" value="CheY-like"/>
    <property type="match status" value="1"/>
</dbReference>
<dbReference type="PROSITE" id="PS51755">
    <property type="entry name" value="OMPR_PHOB"/>
    <property type="match status" value="1"/>
</dbReference>
<keyword evidence="1 6" id="KW-0597">Phosphoprotein</keyword>
<dbReference type="SMART" id="SM00448">
    <property type="entry name" value="REC"/>
    <property type="match status" value="1"/>
</dbReference>
<feature type="modified residue" description="4-aspartylphosphate" evidence="6">
    <location>
        <position position="51"/>
    </location>
</feature>
<dbReference type="GO" id="GO:0006355">
    <property type="term" value="P:regulation of DNA-templated transcription"/>
    <property type="evidence" value="ECO:0007669"/>
    <property type="project" value="InterPro"/>
</dbReference>
<dbReference type="GO" id="GO:0005829">
    <property type="term" value="C:cytosol"/>
    <property type="evidence" value="ECO:0007669"/>
    <property type="project" value="TreeGrafter"/>
</dbReference>
<reference evidence="10" key="1">
    <citation type="submission" date="2020-03" db="EMBL/GenBank/DDBJ databases">
        <title>Solimonas marina sp. nov., isolated from deep seawater of the Pacific Ocean.</title>
        <authorList>
            <person name="Liu X."/>
            <person name="Lai Q."/>
            <person name="Sun F."/>
            <person name="Gai Y."/>
            <person name="Li G."/>
            <person name="Shao Z."/>
        </authorList>
    </citation>
    <scope>NUCLEOTIDE SEQUENCE</scope>
    <source>
        <strain evidence="10">C16B3</strain>
    </source>
</reference>
<gene>
    <name evidence="10" type="ORF">G7Y82_02805</name>
</gene>
<dbReference type="Gene3D" id="1.10.10.10">
    <property type="entry name" value="Winged helix-like DNA-binding domain superfamily/Winged helix DNA-binding domain"/>
    <property type="match status" value="1"/>
</dbReference>
<protein>
    <submittedName>
        <fullName evidence="10">Response regulator transcription factor</fullName>
    </submittedName>
</protein>
<dbReference type="EMBL" id="JAAVXB010000001">
    <property type="protein sequence ID" value="NKF21232.1"/>
    <property type="molecule type" value="Genomic_DNA"/>
</dbReference>
<evidence type="ECO:0000259" key="9">
    <source>
        <dbReference type="PROSITE" id="PS51755"/>
    </source>
</evidence>
<evidence type="ECO:0000259" key="8">
    <source>
        <dbReference type="PROSITE" id="PS50110"/>
    </source>
</evidence>
<keyword evidence="11" id="KW-1185">Reference proteome</keyword>
<dbReference type="Gene3D" id="3.40.50.2300">
    <property type="match status" value="1"/>
</dbReference>
<dbReference type="InterPro" id="IPR001867">
    <property type="entry name" value="OmpR/PhoB-type_DNA-bd"/>
</dbReference>
<dbReference type="AlphaFoldDB" id="A0A970B3G9"/>
<evidence type="ECO:0000256" key="5">
    <source>
        <dbReference type="ARBA" id="ARBA00023163"/>
    </source>
</evidence>
<dbReference type="Pfam" id="PF00072">
    <property type="entry name" value="Response_reg"/>
    <property type="match status" value="1"/>
</dbReference>
<proteinExistence type="predicted"/>
<dbReference type="Proteomes" id="UP000653472">
    <property type="component" value="Unassembled WGS sequence"/>
</dbReference>
<keyword evidence="5" id="KW-0804">Transcription</keyword>
<dbReference type="Gene3D" id="6.10.250.690">
    <property type="match status" value="1"/>
</dbReference>
<evidence type="ECO:0000256" key="4">
    <source>
        <dbReference type="ARBA" id="ARBA00023125"/>
    </source>
</evidence>
<dbReference type="PROSITE" id="PS50110">
    <property type="entry name" value="RESPONSE_REGULATORY"/>
    <property type="match status" value="1"/>
</dbReference>
<comment type="caution">
    <text evidence="10">The sequence shown here is derived from an EMBL/GenBank/DDBJ whole genome shotgun (WGS) entry which is preliminary data.</text>
</comment>
<evidence type="ECO:0000256" key="1">
    <source>
        <dbReference type="ARBA" id="ARBA00022553"/>
    </source>
</evidence>
<dbReference type="CDD" id="cd00383">
    <property type="entry name" value="trans_reg_C"/>
    <property type="match status" value="1"/>
</dbReference>
<dbReference type="GO" id="GO:0032993">
    <property type="term" value="C:protein-DNA complex"/>
    <property type="evidence" value="ECO:0007669"/>
    <property type="project" value="TreeGrafter"/>
</dbReference>
<keyword evidence="3" id="KW-0805">Transcription regulation</keyword>
<dbReference type="InterPro" id="IPR001789">
    <property type="entry name" value="Sig_transdc_resp-reg_receiver"/>
</dbReference>
<evidence type="ECO:0000313" key="10">
    <source>
        <dbReference type="EMBL" id="NKF21232.1"/>
    </source>
</evidence>
<dbReference type="InterPro" id="IPR036388">
    <property type="entry name" value="WH-like_DNA-bd_sf"/>
</dbReference>
<keyword evidence="2" id="KW-0902">Two-component regulatory system</keyword>
<dbReference type="GO" id="GO:0000976">
    <property type="term" value="F:transcription cis-regulatory region binding"/>
    <property type="evidence" value="ECO:0007669"/>
    <property type="project" value="TreeGrafter"/>
</dbReference>
<evidence type="ECO:0000256" key="3">
    <source>
        <dbReference type="ARBA" id="ARBA00023015"/>
    </source>
</evidence>
<feature type="domain" description="Response regulatory" evidence="8">
    <location>
        <begin position="2"/>
        <end position="117"/>
    </location>
</feature>
<accession>A0A970B3G9</accession>
<evidence type="ECO:0000256" key="2">
    <source>
        <dbReference type="ARBA" id="ARBA00023012"/>
    </source>
</evidence>
<evidence type="ECO:0000313" key="11">
    <source>
        <dbReference type="Proteomes" id="UP000653472"/>
    </source>
</evidence>
<dbReference type="SMART" id="SM00862">
    <property type="entry name" value="Trans_reg_C"/>
    <property type="match status" value="1"/>
</dbReference>
<dbReference type="InterPro" id="IPR039420">
    <property type="entry name" value="WalR-like"/>
</dbReference>
<dbReference type="RefSeq" id="WP_168146463.1">
    <property type="nucleotide sequence ID" value="NZ_JAAVXB010000001.1"/>
</dbReference>
<dbReference type="SUPFAM" id="SSF46894">
    <property type="entry name" value="C-terminal effector domain of the bipartite response regulators"/>
    <property type="match status" value="1"/>
</dbReference>
<dbReference type="InterPro" id="IPR011006">
    <property type="entry name" value="CheY-like_superfamily"/>
</dbReference>
<feature type="DNA-binding region" description="OmpR/PhoB-type" evidence="7">
    <location>
        <begin position="126"/>
        <end position="223"/>
    </location>
</feature>
<dbReference type="PANTHER" id="PTHR48111:SF22">
    <property type="entry name" value="REGULATOR OF RPOS"/>
    <property type="match status" value="1"/>
</dbReference>
<name>A0A970B3G9_9GAMM</name>
<evidence type="ECO:0000256" key="6">
    <source>
        <dbReference type="PROSITE-ProRule" id="PRU00169"/>
    </source>
</evidence>
<sequence>MRVLLIEDNADLAANVGDYLEALGHSVDFAYDGPSGLTAAAADQADVLILDRLLPGFDGATLCRRLRSEYGIAVPVLMLTAMDAVDDRVSGLDSGADDYLVKPFALAELVARMQALHRRASGAVAAGALHVADLEYDPRTMEARRAGQLLQLNRTMRRLLDFLMRQDGRIVSRHELEYLLWGDDVPDGDVLRAHMHALRNVIDKPFPVKLLHTLRGSGFRLAVTDVAHDDDC</sequence>
<evidence type="ECO:0000256" key="7">
    <source>
        <dbReference type="PROSITE-ProRule" id="PRU01091"/>
    </source>
</evidence>
<dbReference type="Pfam" id="PF00486">
    <property type="entry name" value="Trans_reg_C"/>
    <property type="match status" value="1"/>
</dbReference>
<organism evidence="10 11">
    <name type="scientific">Solimonas marina</name>
    <dbReference type="NCBI Taxonomy" id="2714601"/>
    <lineage>
        <taxon>Bacteria</taxon>
        <taxon>Pseudomonadati</taxon>
        <taxon>Pseudomonadota</taxon>
        <taxon>Gammaproteobacteria</taxon>
        <taxon>Nevskiales</taxon>
        <taxon>Nevskiaceae</taxon>
        <taxon>Solimonas</taxon>
    </lineage>
</organism>
<keyword evidence="4 7" id="KW-0238">DNA-binding</keyword>
<dbReference type="InterPro" id="IPR016032">
    <property type="entry name" value="Sig_transdc_resp-reg_C-effctor"/>
</dbReference>
<feature type="domain" description="OmpR/PhoB-type" evidence="9">
    <location>
        <begin position="126"/>
        <end position="223"/>
    </location>
</feature>
<dbReference type="PANTHER" id="PTHR48111">
    <property type="entry name" value="REGULATOR OF RPOS"/>
    <property type="match status" value="1"/>
</dbReference>
<dbReference type="GO" id="GO:0000156">
    <property type="term" value="F:phosphorelay response regulator activity"/>
    <property type="evidence" value="ECO:0007669"/>
    <property type="project" value="TreeGrafter"/>
</dbReference>
<dbReference type="FunFam" id="1.10.10.10:FF:000058">
    <property type="entry name" value="DNA-binding response OmpR family regulator"/>
    <property type="match status" value="1"/>
</dbReference>